<reference evidence="1 2" key="1">
    <citation type="submission" date="2018-04" db="EMBL/GenBank/DDBJ databases">
        <title>Chitinophaga fuyangensis sp. nov., isolated from soil in a chemical factory.</title>
        <authorList>
            <person name="Chen K."/>
        </authorList>
    </citation>
    <scope>NUCLEOTIDE SEQUENCE [LARGE SCALE GENOMIC DNA]</scope>
    <source>
        <strain evidence="1 2">LY-1</strain>
    </source>
</reference>
<organism evidence="1 2">
    <name type="scientific">Chitinophaga parva</name>
    <dbReference type="NCBI Taxonomy" id="2169414"/>
    <lineage>
        <taxon>Bacteria</taxon>
        <taxon>Pseudomonadati</taxon>
        <taxon>Bacteroidota</taxon>
        <taxon>Chitinophagia</taxon>
        <taxon>Chitinophagales</taxon>
        <taxon>Chitinophagaceae</taxon>
        <taxon>Chitinophaga</taxon>
    </lineage>
</organism>
<dbReference type="EMBL" id="QCYK01000001">
    <property type="protein sequence ID" value="PUZ27915.1"/>
    <property type="molecule type" value="Genomic_DNA"/>
</dbReference>
<sequence>MEKPPTFASRFDRKHGYRKLFTILQFLLFYDSSNTLKLAPMLSFNGSLMKERRMKKSLEKIW</sequence>
<name>A0A2T7BJS2_9BACT</name>
<keyword evidence="2" id="KW-1185">Reference proteome</keyword>
<dbReference type="Proteomes" id="UP000244450">
    <property type="component" value="Unassembled WGS sequence"/>
</dbReference>
<protein>
    <submittedName>
        <fullName evidence="1">Uncharacterized protein</fullName>
    </submittedName>
</protein>
<evidence type="ECO:0000313" key="2">
    <source>
        <dbReference type="Proteomes" id="UP000244450"/>
    </source>
</evidence>
<proteinExistence type="predicted"/>
<comment type="caution">
    <text evidence="1">The sequence shown here is derived from an EMBL/GenBank/DDBJ whole genome shotgun (WGS) entry which is preliminary data.</text>
</comment>
<evidence type="ECO:0000313" key="1">
    <source>
        <dbReference type="EMBL" id="PUZ27915.1"/>
    </source>
</evidence>
<dbReference type="AlphaFoldDB" id="A0A2T7BJS2"/>
<gene>
    <name evidence="1" type="ORF">DCC81_00010</name>
</gene>
<accession>A0A2T7BJS2</accession>